<comment type="caution">
    <text evidence="9">The sequence shown here is derived from an EMBL/GenBank/DDBJ whole genome shotgun (WGS) entry which is preliminary data.</text>
</comment>
<dbReference type="InterPro" id="IPR011811">
    <property type="entry name" value="Peptidase_S51_cyanophycinase"/>
</dbReference>
<evidence type="ECO:0000313" key="10">
    <source>
        <dbReference type="Proteomes" id="UP000032566"/>
    </source>
</evidence>
<evidence type="ECO:0000256" key="3">
    <source>
        <dbReference type="ARBA" id="ARBA00006534"/>
    </source>
</evidence>
<proteinExistence type="inferred from homology"/>
<keyword evidence="6" id="KW-0645">Protease</keyword>
<comment type="catalytic activity">
    <reaction evidence="1">
        <text>[L-4-(L-arginin-2-N-yl)aspartate](n) + H2O = [L-4-(L-arginin-2-N-yl)aspartate](n-1) + L-4-(L-arginin-2-N-yl)aspartate</text>
        <dbReference type="Rhea" id="RHEA:12845"/>
        <dbReference type="Rhea" id="RHEA-COMP:13728"/>
        <dbReference type="Rhea" id="RHEA-COMP:13734"/>
        <dbReference type="ChEBI" id="CHEBI:15377"/>
        <dbReference type="ChEBI" id="CHEBI:137986"/>
        <dbReference type="ChEBI" id="CHEBI:137991"/>
        <dbReference type="EC" id="3.4.15.6"/>
    </reaction>
</comment>
<dbReference type="GO" id="GO:0008236">
    <property type="term" value="F:serine-type peptidase activity"/>
    <property type="evidence" value="ECO:0007669"/>
    <property type="project" value="UniProtKB-KW"/>
</dbReference>
<accession>A0A0D7K808</accession>
<dbReference type="Pfam" id="PF03575">
    <property type="entry name" value="Peptidase_S51"/>
    <property type="match status" value="1"/>
</dbReference>
<dbReference type="NCBIfam" id="TIGR02069">
    <property type="entry name" value="cyanophycinase"/>
    <property type="match status" value="1"/>
</dbReference>
<dbReference type="PATRIC" id="fig|80878.5.peg.3447"/>
<evidence type="ECO:0000313" key="9">
    <source>
        <dbReference type="EMBL" id="KJA09273.1"/>
    </source>
</evidence>
<dbReference type="Proteomes" id="UP000032566">
    <property type="component" value="Unassembled WGS sequence"/>
</dbReference>
<dbReference type="GO" id="GO:0008241">
    <property type="term" value="F:peptidyl-dipeptidase activity"/>
    <property type="evidence" value="ECO:0007669"/>
    <property type="project" value="UniProtKB-EC"/>
</dbReference>
<keyword evidence="8" id="KW-0720">Serine protease</keyword>
<comment type="similarity">
    <text evidence="3">Belongs to the peptidase S51 family.</text>
</comment>
<dbReference type="RefSeq" id="WP_044401694.1">
    <property type="nucleotide sequence ID" value="NZ_JXYQ01000068.1"/>
</dbReference>
<evidence type="ECO:0000256" key="1">
    <source>
        <dbReference type="ARBA" id="ARBA00001092"/>
    </source>
</evidence>
<comment type="function">
    <text evidence="2">Exopeptidase that catalyzes the hydrolytic cleavage of multi-L-arginyl-poly-L-aspartic acid (cyanophycin; a water-insoluble reserve polymer) into aspartate-arginine dipeptides.</text>
</comment>
<dbReference type="GO" id="GO:0006508">
    <property type="term" value="P:proteolysis"/>
    <property type="evidence" value="ECO:0007669"/>
    <property type="project" value="UniProtKB-KW"/>
</dbReference>
<keyword evidence="10" id="KW-1185">Reference proteome</keyword>
<reference evidence="9 10" key="1">
    <citation type="submission" date="2014-12" db="EMBL/GenBank/DDBJ databases">
        <title>Isolation of bacteria from lake water.</title>
        <authorList>
            <person name="Sheng K.-Y."/>
            <person name="Chin P.-S."/>
            <person name="Chan K.-G."/>
            <person name="Tan G.S."/>
        </authorList>
    </citation>
    <scope>NUCLEOTIDE SEQUENCE [LARGE SCALE GENOMIC DNA]</scope>
    <source>
        <strain evidence="9 10">KY4</strain>
    </source>
</reference>
<dbReference type="AlphaFoldDB" id="A0A0D7K808"/>
<dbReference type="EMBL" id="JXYQ01000068">
    <property type="protein sequence ID" value="KJA09273.1"/>
    <property type="molecule type" value="Genomic_DNA"/>
</dbReference>
<evidence type="ECO:0000256" key="5">
    <source>
        <dbReference type="ARBA" id="ARBA00015719"/>
    </source>
</evidence>
<dbReference type="InterPro" id="IPR029062">
    <property type="entry name" value="Class_I_gatase-like"/>
</dbReference>
<evidence type="ECO:0000256" key="8">
    <source>
        <dbReference type="ARBA" id="ARBA00022825"/>
    </source>
</evidence>
<organism evidence="9 10">
    <name type="scientific">Acidovorax temperans</name>
    <dbReference type="NCBI Taxonomy" id="80878"/>
    <lineage>
        <taxon>Bacteria</taxon>
        <taxon>Pseudomonadati</taxon>
        <taxon>Pseudomonadota</taxon>
        <taxon>Betaproteobacteria</taxon>
        <taxon>Burkholderiales</taxon>
        <taxon>Comamonadaceae</taxon>
        <taxon>Acidovorax</taxon>
    </lineage>
</organism>
<dbReference type="STRING" id="80878.RP29_17570"/>
<dbReference type="CDD" id="cd03145">
    <property type="entry name" value="GAT1_cyanophycinase"/>
    <property type="match status" value="1"/>
</dbReference>
<evidence type="ECO:0000256" key="4">
    <source>
        <dbReference type="ARBA" id="ARBA00013115"/>
    </source>
</evidence>
<dbReference type="InterPro" id="IPR005320">
    <property type="entry name" value="Peptidase_S51"/>
</dbReference>
<dbReference type="PANTHER" id="PTHR36175:SF1">
    <property type="entry name" value="CYANOPHYCINASE"/>
    <property type="match status" value="1"/>
</dbReference>
<dbReference type="EC" id="3.4.15.6" evidence="4"/>
<evidence type="ECO:0000256" key="2">
    <source>
        <dbReference type="ARBA" id="ARBA00002039"/>
    </source>
</evidence>
<dbReference type="PANTHER" id="PTHR36175">
    <property type="entry name" value="CYANOPHYCINASE"/>
    <property type="match status" value="1"/>
</dbReference>
<dbReference type="Gene3D" id="3.40.50.880">
    <property type="match status" value="1"/>
</dbReference>
<protein>
    <recommendedName>
        <fullName evidence="5">Cyanophycinase</fullName>
        <ecNumber evidence="4">3.4.15.6</ecNumber>
    </recommendedName>
</protein>
<gene>
    <name evidence="9" type="ORF">RP29_17570</name>
</gene>
<sequence>MVKSDGFVTGRRGALRVLGGMAAGLGVGASVQAQTTGGAGGLGSSALQAVGRLFSRPQGNLLIVGGGDTPLSVQQRFVALAGGPENARIAVLPMASSQSDEEAQEVVRDLEGLGARAQVVEIRPADVNSAAVAQALEKFSGFWFSGGDQSRLSSLLVGTRALQAIEARYQAGAVVGGTSAGASVMSRLMLTGKWRTPRNSDEEEQVNIARGMKELAPGFGFFKGAIVDQHFMHRARYNRLISAVLDHPQLIGVGIDEETALLVRADGQWEVLGNYYVKIFDARRAQIVDDRGPMAKAADIRMHVLPEGGLFDPRRRRVEFQEVNIP</sequence>
<evidence type="ECO:0000256" key="7">
    <source>
        <dbReference type="ARBA" id="ARBA00022801"/>
    </source>
</evidence>
<name>A0A0D7K808_9BURK</name>
<dbReference type="SUPFAM" id="SSF52317">
    <property type="entry name" value="Class I glutamine amidotransferase-like"/>
    <property type="match status" value="1"/>
</dbReference>
<keyword evidence="7" id="KW-0378">Hydrolase</keyword>
<evidence type="ECO:0000256" key="6">
    <source>
        <dbReference type="ARBA" id="ARBA00022670"/>
    </source>
</evidence>